<evidence type="ECO:0000256" key="1">
    <source>
        <dbReference type="SAM" id="SignalP"/>
    </source>
</evidence>
<dbReference type="InterPro" id="IPR026444">
    <property type="entry name" value="Secre_tail"/>
</dbReference>
<dbReference type="Pfam" id="PF18962">
    <property type="entry name" value="Por_Secre_tail"/>
    <property type="match status" value="1"/>
</dbReference>
<dbReference type="SUPFAM" id="SSF49265">
    <property type="entry name" value="Fibronectin type III"/>
    <property type="match status" value="1"/>
</dbReference>
<sequence>MKKVLLLLSLLISSMAYSQNPCGFDKHQNEYLNVHPEAKNELLNSLNSNARINVNTVYKIPVIFMVAHTGQNEGQDINLSRKSLLQGVAALNKWFKDSGTFTSKAAVAGTPNIEFELATIDRSGNAFNGVLRSDCSTITNYSNGVDFDNSLNIGTTASTLIQHFENQFGTYESRDYYRVYVVNKVNGAYAFASTGYCVMPAFGLEGSTFPHETGHYLSLPHTFAGGGSETSPACPSNSNCATDGDRFCDTPPHPHPQITNTADGDKICPSGVASPVLKYNFMNYYQDPIMFTTDQVNQMRSHIQSSSDKQNLVLREKAKEIAKPVVDFAFEGSCSGEIISFLELTENGPTSYSWDFGDNSNSTEKNPSHTYAQEGTYTISLTASNTYGTTVKSKTIDIRNTLKAYQTPNTQGLMSINPIGKINFGGKIVEFSNIFSGYSDDVCSTYIFEAGNTYYSSVILRDGLAANSSYAIYADFNQDGKFDGQQEKISSGIKPSASEYKVDFTLNIPQTVLSNKKIRLRILFGDATNDVQTTNPLSGVATVVKDISAFIIGGTTSSDFTNNPTSVTNTSFDITWNAPQGSSLTPSGYLLDVAYDELFNNKVSGYDDKDVTSSNSTSITGLQTGATYYYRIKAQYSSDNNYLVVSSAKNVKAVGQYDNDQTNHLSIATSTNTAVIKWDEGTNGNTLLQVSSTPYDFTLPTDGTTYTNNSSAGSGKTWWVTSNDSIIVTGLNSEQTYYVRAFDYTGTTYNQGIGRESILPFSTVCNMLGININQGQGHPTDFSLSTLSVPNAGNPTSGTPVLSTFGNGAATLNVGVDYQGSYNVVSGYSTKGYIDFNKNGVFELSEEVYDNSSQKSQSSQIFTINIPTTVAAGVYVLRVSARFNAGNIAPCGSSGYGGAVDYQLNVENSNCTSTSITANSASLSAINADCSLATITPPTATTDCGFPLTATTTTTFPITASTTVFWVFDDGNGNQLTQSQSVTISSLNNAYTVANNTITASASGTGITYQWYNCSNNSAISGATSSSYSPSASGSYKVKISKGTCEVYSSCYQYTAGCTIIAITPSESSLTTLSSFCEITQLTPPSASTNCNSTIQATTNVSLPITTSTDITWTYSANGITETQTQRVEINGSLSISLSSGILSASINDSNYTYQWYTCGSNNSETAITSATSSTYTPLTSGSYKVKVSSTASSCSTITSTCFDFIVTSLVDNLWLKEVYIYPNPSESKLNIGGVGNKIFSYKIITQDGKIISEQKGLLSNESIETSQLKNGLYLIQIESNDNIKTLKFLKK</sequence>
<dbReference type="InterPro" id="IPR008754">
    <property type="entry name" value="Peptidase_M43"/>
</dbReference>
<dbReference type="Gene3D" id="3.40.390.10">
    <property type="entry name" value="Collagenase (Catalytic Domain)"/>
    <property type="match status" value="1"/>
</dbReference>
<evidence type="ECO:0000259" key="3">
    <source>
        <dbReference type="PROSITE" id="PS50853"/>
    </source>
</evidence>
<feature type="chain" id="PRO_5018641912" evidence="1">
    <location>
        <begin position="19"/>
        <end position="1292"/>
    </location>
</feature>
<dbReference type="GO" id="GO:0008237">
    <property type="term" value="F:metallopeptidase activity"/>
    <property type="evidence" value="ECO:0007669"/>
    <property type="project" value="InterPro"/>
</dbReference>
<proteinExistence type="predicted"/>
<feature type="signal peptide" evidence="1">
    <location>
        <begin position="1"/>
        <end position="18"/>
    </location>
</feature>
<dbReference type="EMBL" id="CP034562">
    <property type="protein sequence ID" value="AZQ63767.1"/>
    <property type="molecule type" value="Genomic_DNA"/>
</dbReference>
<dbReference type="InterPro" id="IPR013783">
    <property type="entry name" value="Ig-like_fold"/>
</dbReference>
<feature type="domain" description="Fibronectin type-III" evidence="3">
    <location>
        <begin position="556"/>
        <end position="657"/>
    </location>
</feature>
<dbReference type="PROSITE" id="PS50853">
    <property type="entry name" value="FN3"/>
    <property type="match status" value="1"/>
</dbReference>
<dbReference type="SMART" id="SM00089">
    <property type="entry name" value="PKD"/>
    <property type="match status" value="1"/>
</dbReference>
<dbReference type="InterPro" id="IPR036116">
    <property type="entry name" value="FN3_sf"/>
</dbReference>
<organism evidence="4 5">
    <name type="scientific">Flammeovirga pectinis</name>
    <dbReference type="NCBI Taxonomy" id="2494373"/>
    <lineage>
        <taxon>Bacteria</taxon>
        <taxon>Pseudomonadati</taxon>
        <taxon>Bacteroidota</taxon>
        <taxon>Cytophagia</taxon>
        <taxon>Cytophagales</taxon>
        <taxon>Flammeovirgaceae</taxon>
        <taxon>Flammeovirga</taxon>
    </lineage>
</organism>
<dbReference type="Gene3D" id="2.60.40.10">
    <property type="entry name" value="Immunoglobulins"/>
    <property type="match status" value="2"/>
</dbReference>
<dbReference type="Pfam" id="PF05572">
    <property type="entry name" value="Peptidase_M43"/>
    <property type="match status" value="1"/>
</dbReference>
<evidence type="ECO:0000313" key="5">
    <source>
        <dbReference type="Proteomes" id="UP000267268"/>
    </source>
</evidence>
<dbReference type="InterPro" id="IPR045474">
    <property type="entry name" value="GEVED"/>
</dbReference>
<keyword evidence="5" id="KW-1185">Reference proteome</keyword>
<dbReference type="CDD" id="cd00063">
    <property type="entry name" value="FN3"/>
    <property type="match status" value="1"/>
</dbReference>
<evidence type="ECO:0000313" key="4">
    <source>
        <dbReference type="EMBL" id="AZQ63767.1"/>
    </source>
</evidence>
<name>A0A3Q9FRW5_9BACT</name>
<dbReference type="KEGG" id="fll:EI427_16505"/>
<dbReference type="InterPro" id="IPR000601">
    <property type="entry name" value="PKD_dom"/>
</dbReference>
<dbReference type="InterPro" id="IPR035986">
    <property type="entry name" value="PKD_dom_sf"/>
</dbReference>
<dbReference type="OrthoDB" id="6385856at2"/>
<dbReference type="NCBIfam" id="TIGR04183">
    <property type="entry name" value="Por_Secre_tail"/>
    <property type="match status" value="1"/>
</dbReference>
<feature type="domain" description="PKD" evidence="2">
    <location>
        <begin position="339"/>
        <end position="405"/>
    </location>
</feature>
<dbReference type="CDD" id="cd00146">
    <property type="entry name" value="PKD"/>
    <property type="match status" value="1"/>
</dbReference>
<dbReference type="InterPro" id="IPR022409">
    <property type="entry name" value="PKD/Chitinase_dom"/>
</dbReference>
<gene>
    <name evidence="4" type="ORF">EI427_16505</name>
</gene>
<protein>
    <submittedName>
        <fullName evidence="4">PKD domain-containing protein</fullName>
    </submittedName>
</protein>
<dbReference type="SUPFAM" id="SSF49299">
    <property type="entry name" value="PKD domain"/>
    <property type="match status" value="1"/>
</dbReference>
<dbReference type="Pfam" id="PF18911">
    <property type="entry name" value="PKD_4"/>
    <property type="match status" value="1"/>
</dbReference>
<dbReference type="InterPro" id="IPR003961">
    <property type="entry name" value="FN3_dom"/>
</dbReference>
<keyword evidence="1" id="KW-0732">Signal</keyword>
<evidence type="ECO:0000259" key="2">
    <source>
        <dbReference type="PROSITE" id="PS50093"/>
    </source>
</evidence>
<dbReference type="PROSITE" id="PS50093">
    <property type="entry name" value="PKD"/>
    <property type="match status" value="1"/>
</dbReference>
<dbReference type="InterPro" id="IPR024079">
    <property type="entry name" value="MetalloPept_cat_dom_sf"/>
</dbReference>
<reference evidence="4 5" key="1">
    <citation type="submission" date="2018-12" db="EMBL/GenBank/DDBJ databases">
        <title>Flammeovirga pectinis sp. nov., isolated from the gut of the Korean scallop, Patinopecten yessoensis.</title>
        <authorList>
            <person name="Bae J.-W."/>
            <person name="Jeong Y.-S."/>
            <person name="Kang W."/>
        </authorList>
    </citation>
    <scope>NUCLEOTIDE SEQUENCE [LARGE SCALE GENOMIC DNA]</scope>
    <source>
        <strain evidence="4 5">L12M1</strain>
    </source>
</reference>
<accession>A0A3Q9FRW5</accession>
<dbReference type="Pfam" id="PF20009">
    <property type="entry name" value="GEVED"/>
    <property type="match status" value="2"/>
</dbReference>
<dbReference type="Proteomes" id="UP000267268">
    <property type="component" value="Chromosome 1"/>
</dbReference>